<dbReference type="Proteomes" id="UP000008022">
    <property type="component" value="Unassembled WGS sequence"/>
</dbReference>
<dbReference type="GO" id="GO:0016747">
    <property type="term" value="F:acyltransferase activity, transferring groups other than amino-acyl groups"/>
    <property type="evidence" value="ECO:0007669"/>
    <property type="project" value="TreeGrafter"/>
</dbReference>
<feature type="region of interest" description="Disordered" evidence="5">
    <location>
        <begin position="700"/>
        <end position="751"/>
    </location>
</feature>
<keyword evidence="4" id="KW-0645">Protease</keyword>
<keyword evidence="4" id="KW-0378">Hydrolase</keyword>
<dbReference type="Pfam" id="PF00450">
    <property type="entry name" value="Peptidase_S10"/>
    <property type="match status" value="1"/>
</dbReference>
<keyword evidence="4" id="KW-0121">Carboxypeptidase</keyword>
<dbReference type="Gene3D" id="3.40.50.1820">
    <property type="entry name" value="alpha/beta hydrolase"/>
    <property type="match status" value="1"/>
</dbReference>
<reference evidence="7" key="1">
    <citation type="submission" date="2013-06" db="EMBL/GenBank/DDBJ databases">
        <authorList>
            <person name="Zhao Q."/>
        </authorList>
    </citation>
    <scope>NUCLEOTIDE SEQUENCE</scope>
    <source>
        <strain evidence="7">cv. W1943</strain>
    </source>
</reference>
<evidence type="ECO:0000256" key="5">
    <source>
        <dbReference type="SAM" id="MobiDB-lite"/>
    </source>
</evidence>
<dbReference type="InterPro" id="IPR001563">
    <property type="entry name" value="Peptidase_S10"/>
</dbReference>
<dbReference type="EnsemblPlants" id="ORUFI11G12200.2">
    <property type="protein sequence ID" value="ORUFI11G12200.2"/>
    <property type="gene ID" value="ORUFI11G12200"/>
</dbReference>
<comment type="similarity">
    <text evidence="1 4">Belongs to the peptidase S10 family.</text>
</comment>
<dbReference type="InterPro" id="IPR029058">
    <property type="entry name" value="AB_hydrolase_fold"/>
</dbReference>
<evidence type="ECO:0000256" key="4">
    <source>
        <dbReference type="RuleBase" id="RU361156"/>
    </source>
</evidence>
<keyword evidence="7" id="KW-1185">Reference proteome</keyword>
<dbReference type="PROSITE" id="PS00131">
    <property type="entry name" value="CARBOXYPEPT_SER_SER"/>
    <property type="match status" value="1"/>
</dbReference>
<feature type="region of interest" description="Disordered" evidence="5">
    <location>
        <begin position="492"/>
        <end position="547"/>
    </location>
</feature>
<dbReference type="InterPro" id="IPR018202">
    <property type="entry name" value="Ser_caboxypep_ser_AS"/>
</dbReference>
<evidence type="ECO:0000256" key="1">
    <source>
        <dbReference type="ARBA" id="ARBA00009431"/>
    </source>
</evidence>
<dbReference type="SUPFAM" id="SSF53474">
    <property type="entry name" value="alpha/beta-Hydrolases"/>
    <property type="match status" value="1"/>
</dbReference>
<dbReference type="FunFam" id="3.40.50.12670:FF:000001">
    <property type="entry name" value="Carboxypeptidase"/>
    <property type="match status" value="1"/>
</dbReference>
<protein>
    <recommendedName>
        <fullName evidence="4">Carboxypeptidase</fullName>
        <ecNumber evidence="4">3.4.16.-</ecNumber>
    </recommendedName>
</protein>
<dbReference type="eggNOG" id="KOG1282">
    <property type="taxonomic scope" value="Eukaryota"/>
</dbReference>
<feature type="chain" id="PRO_5006515326" description="Carboxypeptidase" evidence="4">
    <location>
        <begin position="23"/>
        <end position="843"/>
    </location>
</feature>
<evidence type="ECO:0000313" key="6">
    <source>
        <dbReference type="EnsemblPlants" id="ORUFI11G12200.2"/>
    </source>
</evidence>
<reference evidence="6" key="2">
    <citation type="submission" date="2015-06" db="UniProtKB">
        <authorList>
            <consortium name="EnsemblPlants"/>
        </authorList>
    </citation>
    <scope>IDENTIFICATION</scope>
</reference>
<dbReference type="PANTHER" id="PTHR11802">
    <property type="entry name" value="SERINE PROTEASE FAMILY S10 SERINE CARBOXYPEPTIDASE"/>
    <property type="match status" value="1"/>
</dbReference>
<dbReference type="PRINTS" id="PR00724">
    <property type="entry name" value="CRBOXYPTASEC"/>
</dbReference>
<dbReference type="PANTHER" id="PTHR11802:SF46">
    <property type="entry name" value="CARBOXYPEPTIDASE"/>
    <property type="match status" value="1"/>
</dbReference>
<accession>A0A0E0R7N0</accession>
<proteinExistence type="inferred from homology"/>
<organism evidence="6 7">
    <name type="scientific">Oryza rufipogon</name>
    <name type="common">Brownbeard rice</name>
    <name type="synonym">Asian wild rice</name>
    <dbReference type="NCBI Taxonomy" id="4529"/>
    <lineage>
        <taxon>Eukaryota</taxon>
        <taxon>Viridiplantae</taxon>
        <taxon>Streptophyta</taxon>
        <taxon>Embryophyta</taxon>
        <taxon>Tracheophyta</taxon>
        <taxon>Spermatophyta</taxon>
        <taxon>Magnoliopsida</taxon>
        <taxon>Liliopsida</taxon>
        <taxon>Poales</taxon>
        <taxon>Poaceae</taxon>
        <taxon>BOP clade</taxon>
        <taxon>Oryzoideae</taxon>
        <taxon>Oryzeae</taxon>
        <taxon>Oryzinae</taxon>
        <taxon>Oryza</taxon>
    </lineage>
</organism>
<dbReference type="Gene3D" id="3.40.50.12670">
    <property type="match status" value="1"/>
</dbReference>
<feature type="compositionally biased region" description="Gly residues" evidence="5">
    <location>
        <begin position="726"/>
        <end position="742"/>
    </location>
</feature>
<evidence type="ECO:0000313" key="7">
    <source>
        <dbReference type="Proteomes" id="UP000008022"/>
    </source>
</evidence>
<keyword evidence="2 4" id="KW-0732">Signal</keyword>
<feature type="compositionally biased region" description="Polar residues" evidence="5">
    <location>
        <begin position="705"/>
        <end position="714"/>
    </location>
</feature>
<dbReference type="GO" id="GO:0019748">
    <property type="term" value="P:secondary metabolic process"/>
    <property type="evidence" value="ECO:0007669"/>
    <property type="project" value="TreeGrafter"/>
</dbReference>
<dbReference type="GO" id="GO:0004185">
    <property type="term" value="F:serine-type carboxypeptidase activity"/>
    <property type="evidence" value="ECO:0007669"/>
    <property type="project" value="UniProtKB-UniRule"/>
</dbReference>
<dbReference type="HOGENOM" id="CLU_008523_5_0_1"/>
<feature type="signal peptide" evidence="4">
    <location>
        <begin position="1"/>
        <end position="22"/>
    </location>
</feature>
<sequence length="843" mass="90692">MSLRLRLAFRLLFCYCLLLAAAHPSSRRLLPLLVVSAAERTNVASLPGLDGALPFRFETGYVTVDEENGGELFYYFIESEGDPGADPVLLWINGGNRCSVLSALFFEIGENLNHHRSPAGAPPLTRLCAAGPVKLAIEPYDGGVPRLRYNPYTWTKVASVLFVDSPVGAGFSFSRDPRGYDVGDVSSTLQLTKFVNKWFSQHREFLSNPLYVGGESYAGKLVPFLLQKISEDVEAGVKPVLNLKGYLVGNPGTGESIDYESKVPYAHGVGIISDQLYETILEHCGREDYANPKNATCAQALNRFSELMGEVSEAHILYKKCIYVSPKPDDGTIGRKILEEIVVGNHRPPRPPMDCSTYPNYLSYFWANSNNTRENLGIKKGTVDEWVRCHDDGLPYSQDIESSIKYHQNLTSRGYRVLVYSGDHDSVVPFLGTQAWVRSLNYPIVDDWRAWHIDGQSAGFTITYANDLTFATGGGHTAPEYQPERPLHQLSSRLFSPLPPKPHSLSCSGPQAPRATTTDGSGAGDHGSGSRGNSGKGSGCSGGSDDDDCEEAEFGPLLRFNEVLRLAAARGVSLPADMEAAKDAGIREVLLLRYFDLQEAPWPLAAMIRAFSMLHNRIHAAEPRVCSVGCRYREMEICAGSPSAMLASTAPTMAFAASPPLSSLAAAAAVISSSSPSKPLSRAKTPPPALLQAILPTAPPKHHSLSCSGSQAPRATTGEGSAVGDRGSGSGGNNGKGGGGDGDGGDNDYEEAEFGPLLGFDEVLRLTAACGVSLPADMMGAAKDASIREVMLLHHFDLQVVIDSCCATFAEVFELYDPWTDMHATVCSLAHVPSSVILHGVDP</sequence>
<dbReference type="STRING" id="4529.A0A0E0R7N0"/>
<keyword evidence="3" id="KW-0325">Glycoprotein</keyword>
<evidence type="ECO:0000256" key="2">
    <source>
        <dbReference type="ARBA" id="ARBA00022729"/>
    </source>
</evidence>
<dbReference type="AlphaFoldDB" id="A0A0E0R7N0"/>
<feature type="compositionally biased region" description="Gly residues" evidence="5">
    <location>
        <begin position="521"/>
        <end position="542"/>
    </location>
</feature>
<dbReference type="FunFam" id="3.40.50.1820:FF:000072">
    <property type="entry name" value="Serine carboxypeptidase-like 19"/>
    <property type="match status" value="1"/>
</dbReference>
<dbReference type="Gramene" id="ORUFI11G12200.2">
    <property type="protein sequence ID" value="ORUFI11G12200.2"/>
    <property type="gene ID" value="ORUFI11G12200"/>
</dbReference>
<dbReference type="EC" id="3.4.16.-" evidence="4"/>
<evidence type="ECO:0000256" key="3">
    <source>
        <dbReference type="ARBA" id="ARBA00023180"/>
    </source>
</evidence>
<dbReference type="GO" id="GO:0006508">
    <property type="term" value="P:proteolysis"/>
    <property type="evidence" value="ECO:0007669"/>
    <property type="project" value="UniProtKB-KW"/>
</dbReference>
<name>A0A0E0R7N0_ORYRU</name>